<comment type="caution">
    <text evidence="4">The sequence shown here is derived from an EMBL/GenBank/DDBJ whole genome shotgun (WGS) entry which is preliminary data.</text>
</comment>
<dbReference type="GO" id="GO:0051082">
    <property type="term" value="F:unfolded protein binding"/>
    <property type="evidence" value="ECO:0007669"/>
    <property type="project" value="TreeGrafter"/>
</dbReference>
<keyword evidence="3" id="KW-0143">Chaperone</keyword>
<dbReference type="SUPFAM" id="SSF58014">
    <property type="entry name" value="Coiled-coil domain of nucleotide exchange factor GrpE"/>
    <property type="match status" value="1"/>
</dbReference>
<name>A0A6A4WL95_AMPAM</name>
<accession>A0A6A4WL95</accession>
<dbReference type="Proteomes" id="UP000440578">
    <property type="component" value="Unassembled WGS sequence"/>
</dbReference>
<dbReference type="GO" id="GO:0006457">
    <property type="term" value="P:protein folding"/>
    <property type="evidence" value="ECO:0007669"/>
    <property type="project" value="InterPro"/>
</dbReference>
<dbReference type="PANTHER" id="PTHR21237:SF23">
    <property type="entry name" value="GRPE PROTEIN HOMOLOG, MITOCHONDRIAL"/>
    <property type="match status" value="1"/>
</dbReference>
<reference evidence="4 5" key="1">
    <citation type="submission" date="2019-07" db="EMBL/GenBank/DDBJ databases">
        <title>Draft genome assembly of a fouling barnacle, Amphibalanus amphitrite (Darwin, 1854): The first reference genome for Thecostraca.</title>
        <authorList>
            <person name="Kim W."/>
        </authorList>
    </citation>
    <scope>NUCLEOTIDE SEQUENCE [LARGE SCALE GENOMIC DNA]</scope>
    <source>
        <strain evidence="4">SNU_AA5</strain>
        <tissue evidence="4">Soma without cirri and trophi</tissue>
    </source>
</reference>
<dbReference type="EMBL" id="VIIS01000700">
    <property type="protein sequence ID" value="KAF0305999.1"/>
    <property type="molecule type" value="Genomic_DNA"/>
</dbReference>
<dbReference type="Pfam" id="PF01025">
    <property type="entry name" value="GrpE"/>
    <property type="match status" value="2"/>
</dbReference>
<proteinExistence type="inferred from homology"/>
<dbReference type="Gene3D" id="2.30.22.10">
    <property type="entry name" value="Head domain of nucleotide exchange factor GrpE"/>
    <property type="match status" value="1"/>
</dbReference>
<dbReference type="GO" id="GO:0042803">
    <property type="term" value="F:protein homodimerization activity"/>
    <property type="evidence" value="ECO:0007669"/>
    <property type="project" value="InterPro"/>
</dbReference>
<evidence type="ECO:0000256" key="2">
    <source>
        <dbReference type="ARBA" id="ARBA00009054"/>
    </source>
</evidence>
<dbReference type="GO" id="GO:0030150">
    <property type="term" value="P:protein import into mitochondrial matrix"/>
    <property type="evidence" value="ECO:0007669"/>
    <property type="project" value="TreeGrafter"/>
</dbReference>
<dbReference type="GO" id="GO:0000774">
    <property type="term" value="F:adenyl-nucleotide exchange factor activity"/>
    <property type="evidence" value="ECO:0007669"/>
    <property type="project" value="InterPro"/>
</dbReference>
<dbReference type="GO" id="GO:0001405">
    <property type="term" value="C:PAM complex, Tim23 associated import motor"/>
    <property type="evidence" value="ECO:0007669"/>
    <property type="project" value="TreeGrafter"/>
</dbReference>
<comment type="similarity">
    <text evidence="2">Belongs to the GrpE family.</text>
</comment>
<dbReference type="OrthoDB" id="201635at2759"/>
<protein>
    <submittedName>
        <fullName evidence="4">GrpE, mitochondrial</fullName>
    </submittedName>
</protein>
<organism evidence="4 5">
    <name type="scientific">Amphibalanus amphitrite</name>
    <name type="common">Striped barnacle</name>
    <name type="synonym">Balanus amphitrite</name>
    <dbReference type="NCBI Taxonomy" id="1232801"/>
    <lineage>
        <taxon>Eukaryota</taxon>
        <taxon>Metazoa</taxon>
        <taxon>Ecdysozoa</taxon>
        <taxon>Arthropoda</taxon>
        <taxon>Crustacea</taxon>
        <taxon>Multicrustacea</taxon>
        <taxon>Cirripedia</taxon>
        <taxon>Thoracica</taxon>
        <taxon>Thoracicalcarea</taxon>
        <taxon>Balanomorpha</taxon>
        <taxon>Balanoidea</taxon>
        <taxon>Balanidae</taxon>
        <taxon>Amphibalaninae</taxon>
        <taxon>Amphibalanus</taxon>
    </lineage>
</organism>
<dbReference type="FunFam" id="2.30.22.10:FF:000002">
    <property type="entry name" value="GrpE protein homolog"/>
    <property type="match status" value="1"/>
</dbReference>
<dbReference type="PANTHER" id="PTHR21237">
    <property type="entry name" value="GRPE PROTEIN"/>
    <property type="match status" value="1"/>
</dbReference>
<sequence>MLLLQDKYKRSLADRENVRTRLEKQVKDGKLFGIQSFCKDLLDVSKHIVADILGKVADILGKVADILGKVADILGKATESVPPEEISDSNPHLKSLYEGLKMTEAQLITVFRRHGVVPINPVGEKFDPHQHEALFQQEVEGVQSGHVAVVTKIGYKLHERTIRPALVGVAK</sequence>
<evidence type="ECO:0000256" key="1">
    <source>
        <dbReference type="ARBA" id="ARBA00004305"/>
    </source>
</evidence>
<gene>
    <name evidence="4" type="primary">Roe1</name>
    <name evidence="4" type="ORF">FJT64_022445</name>
</gene>
<dbReference type="InterPro" id="IPR009012">
    <property type="entry name" value="GrpE_head"/>
</dbReference>
<dbReference type="AlphaFoldDB" id="A0A6A4WL95"/>
<evidence type="ECO:0000256" key="3">
    <source>
        <dbReference type="ARBA" id="ARBA00023186"/>
    </source>
</evidence>
<dbReference type="HAMAP" id="MF_01151">
    <property type="entry name" value="GrpE"/>
    <property type="match status" value="1"/>
</dbReference>
<dbReference type="Gene3D" id="3.90.20.20">
    <property type="match status" value="1"/>
</dbReference>
<dbReference type="InterPro" id="IPR013805">
    <property type="entry name" value="GrpE_CC"/>
</dbReference>
<dbReference type="PROSITE" id="PS01071">
    <property type="entry name" value="GRPE"/>
    <property type="match status" value="1"/>
</dbReference>
<evidence type="ECO:0000313" key="4">
    <source>
        <dbReference type="EMBL" id="KAF0305999.1"/>
    </source>
</evidence>
<comment type="subcellular location">
    <subcellularLocation>
        <location evidence="1">Mitochondrion matrix</location>
    </subcellularLocation>
</comment>
<evidence type="ECO:0000313" key="5">
    <source>
        <dbReference type="Proteomes" id="UP000440578"/>
    </source>
</evidence>
<dbReference type="CDD" id="cd00446">
    <property type="entry name" value="GrpE"/>
    <property type="match status" value="1"/>
</dbReference>
<dbReference type="InterPro" id="IPR000740">
    <property type="entry name" value="GrpE"/>
</dbReference>
<dbReference type="GO" id="GO:0051087">
    <property type="term" value="F:protein-folding chaperone binding"/>
    <property type="evidence" value="ECO:0007669"/>
    <property type="project" value="InterPro"/>
</dbReference>
<dbReference type="SUPFAM" id="SSF51064">
    <property type="entry name" value="Head domain of nucleotide exchange factor GrpE"/>
    <property type="match status" value="1"/>
</dbReference>
<keyword evidence="5" id="KW-1185">Reference proteome</keyword>